<dbReference type="EMBL" id="MK959612">
    <property type="protein sequence ID" value="QDZ45195.1"/>
    <property type="molecule type" value="Genomic_DNA"/>
</dbReference>
<organismHost>
    <name type="scientific">Notophthalmus viridescens</name>
    <name type="common">Eastern newt</name>
    <name type="synonym">Triturus viridescens</name>
    <dbReference type="NCBI Taxonomy" id="8316"/>
</organismHost>
<evidence type="ECO:0000313" key="3">
    <source>
        <dbReference type="Proteomes" id="UP000321781"/>
    </source>
</evidence>
<accession>A0A5B8P395</accession>
<dbReference type="Proteomes" id="UP000321781">
    <property type="component" value="Segment"/>
</dbReference>
<organism evidence="2 3">
    <name type="scientific">Frog virus 3</name>
    <name type="common">FV-3</name>
    <dbReference type="NCBI Taxonomy" id="10493"/>
    <lineage>
        <taxon>Viruses</taxon>
        <taxon>Varidnaviria</taxon>
        <taxon>Bamfordvirae</taxon>
        <taxon>Nucleocytoviricota</taxon>
        <taxon>Megaviricetes</taxon>
        <taxon>Pimascovirales</taxon>
        <taxon>Pimascovirales incertae sedis</taxon>
        <taxon>Iridoviridae</taxon>
        <taxon>Alphairidovirinae</taxon>
        <taxon>Ranavirus</taxon>
        <taxon>Ranavirus rana1</taxon>
    </lineage>
</organism>
<evidence type="ECO:0000313" key="2">
    <source>
        <dbReference type="EMBL" id="QDZ45195.1"/>
    </source>
</evidence>
<sequence>MANFVTDSRNGLTISCAPQDQSHLHPTIRALVMEGDSVIFRGLPHPDIHREAPPAGLRIKDCLVYDSYEGALVNVFWAQANLPQERERVSLAPEISGSLQGRRRGPDTTRFSPLSTQRCSTPGESSPDCSTECSS</sequence>
<organismHost>
    <name type="scientific">Lithobates pipiens</name>
    <name type="common">Northern leopard frog</name>
    <name type="synonym">Rana pipiens</name>
    <dbReference type="NCBI Taxonomy" id="8404"/>
</organismHost>
<protein>
    <submittedName>
        <fullName evidence="2">Immediate early protein ICP-46</fullName>
    </submittedName>
</protein>
<reference evidence="2 3" key="1">
    <citation type="journal article" date="2019" name="J. Virol.">
        <title>Frog virus 3 genomes reveal prevalent recombination between Ranavirus lineages and their origin in Canada.</title>
        <authorList>
            <person name="Vilaca S.T."/>
            <person name="Bienentreu J.F."/>
            <person name="Brunetti C.R."/>
            <person name="Lesbarreres D."/>
            <person name="Murray D.L."/>
            <person name="Kyle C.J."/>
        </authorList>
    </citation>
    <scope>NUCLEOTIDE SEQUENCE [LARGE SCALE GENOMIC DNA]</scope>
    <source>
        <strain evidence="2 3">Z916</strain>
    </source>
</reference>
<organismHost>
    <name type="scientific">Dryophytes versicolor</name>
    <name type="common">chameleon treefrog</name>
    <dbReference type="NCBI Taxonomy" id="30343"/>
</organismHost>
<gene>
    <name evidence="2" type="ORF">088</name>
</gene>
<name>A0A5B8P395_FRG3V</name>
<proteinExistence type="predicted"/>
<organismHost>
    <name type="scientific">Lithobates sylvaticus</name>
    <name type="common">Wood frog</name>
    <name type="synonym">Rana sylvatica</name>
    <dbReference type="NCBI Taxonomy" id="45438"/>
</organismHost>
<organismHost>
    <name type="scientific">Oophaga pumilio</name>
    <name type="common">strawberry poison frog</name>
    <dbReference type="NCBI Taxonomy" id="51950"/>
</organismHost>
<evidence type="ECO:0000256" key="1">
    <source>
        <dbReference type="SAM" id="MobiDB-lite"/>
    </source>
</evidence>
<feature type="compositionally biased region" description="Polar residues" evidence="1">
    <location>
        <begin position="109"/>
        <end position="135"/>
    </location>
</feature>
<feature type="region of interest" description="Disordered" evidence="1">
    <location>
        <begin position="93"/>
        <end position="135"/>
    </location>
</feature>